<feature type="transmembrane region" description="Helical" evidence="6">
    <location>
        <begin position="34"/>
        <end position="52"/>
    </location>
</feature>
<sequence length="311" mass="32549">MSRALDTALAAMAPAVWGSTFLVTTQFLPQGYPLTAAMLRALPAGLLLLAITRRLPSPGWWLKIFVLGAVNFTLFWWLLFVAAYRLPGGVAATVGAIQPLIVLFLAKVLLDQRITPMAVAAGFGGLAGVSLLVLTPQASFDPWGIAAAAGGAVSMALGGVLTRRWQPPVPALTFAAWQLTAGGVLLVPVAMLAEPALPPLSTANLLGFAYLCLIGAALTYILWFRGIARLGPAALAPLGFLSPATAVLLGWVVLGERLDAVQTAGFLLVVLSVWIGQRAQRRAAEPEPNAGNALTRLVPALPVRSVAGRLR</sequence>
<dbReference type="InterPro" id="IPR000620">
    <property type="entry name" value="EamA_dom"/>
</dbReference>
<keyword evidence="3 6" id="KW-0812">Transmembrane</keyword>
<organism evidence="8 9">
    <name type="scientific">Novosphingobium mangrovi</name>
    <name type="common">ex Huang et al. 2023</name>
    <dbReference type="NCBI Taxonomy" id="2976432"/>
    <lineage>
        <taxon>Bacteria</taxon>
        <taxon>Pseudomonadati</taxon>
        <taxon>Pseudomonadota</taxon>
        <taxon>Alphaproteobacteria</taxon>
        <taxon>Sphingomonadales</taxon>
        <taxon>Sphingomonadaceae</taxon>
        <taxon>Novosphingobium</taxon>
    </lineage>
</organism>
<dbReference type="InterPro" id="IPR037185">
    <property type="entry name" value="EmrE-like"/>
</dbReference>
<feature type="transmembrane region" description="Helical" evidence="6">
    <location>
        <begin position="90"/>
        <end position="110"/>
    </location>
</feature>
<dbReference type="Pfam" id="PF00892">
    <property type="entry name" value="EamA"/>
    <property type="match status" value="2"/>
</dbReference>
<feature type="transmembrane region" description="Helical" evidence="6">
    <location>
        <begin position="174"/>
        <end position="193"/>
    </location>
</feature>
<keyword evidence="9" id="KW-1185">Reference proteome</keyword>
<protein>
    <submittedName>
        <fullName evidence="8">DMT family transporter</fullName>
    </submittedName>
</protein>
<gene>
    <name evidence="8" type="ORF">NZK81_10255</name>
</gene>
<comment type="subcellular location">
    <subcellularLocation>
        <location evidence="1">Membrane</location>
        <topology evidence="1">Multi-pass membrane protein</topology>
    </subcellularLocation>
</comment>
<keyword evidence="5 6" id="KW-0472">Membrane</keyword>
<dbReference type="SUPFAM" id="SSF103481">
    <property type="entry name" value="Multidrug resistance efflux transporter EmrE"/>
    <property type="match status" value="2"/>
</dbReference>
<evidence type="ECO:0000259" key="7">
    <source>
        <dbReference type="Pfam" id="PF00892"/>
    </source>
</evidence>
<dbReference type="InterPro" id="IPR050638">
    <property type="entry name" value="AA-Vitamin_Transporters"/>
</dbReference>
<feature type="transmembrane region" description="Helical" evidence="6">
    <location>
        <begin position="205"/>
        <end position="223"/>
    </location>
</feature>
<accession>A0ABT2I557</accession>
<comment type="similarity">
    <text evidence="2">Belongs to the EamA transporter family.</text>
</comment>
<evidence type="ECO:0000256" key="4">
    <source>
        <dbReference type="ARBA" id="ARBA00022989"/>
    </source>
</evidence>
<feature type="transmembrane region" description="Helical" evidence="6">
    <location>
        <begin position="260"/>
        <end position="276"/>
    </location>
</feature>
<evidence type="ECO:0000256" key="3">
    <source>
        <dbReference type="ARBA" id="ARBA00022692"/>
    </source>
</evidence>
<proteinExistence type="inferred from homology"/>
<dbReference type="RefSeq" id="WP_260046037.1">
    <property type="nucleotide sequence ID" value="NZ_JANZXA010000006.1"/>
</dbReference>
<keyword evidence="4 6" id="KW-1133">Transmembrane helix</keyword>
<feature type="transmembrane region" description="Helical" evidence="6">
    <location>
        <begin position="143"/>
        <end position="162"/>
    </location>
</feature>
<feature type="domain" description="EamA" evidence="7">
    <location>
        <begin position="143"/>
        <end position="275"/>
    </location>
</feature>
<dbReference type="Proteomes" id="UP001165583">
    <property type="component" value="Unassembled WGS sequence"/>
</dbReference>
<evidence type="ECO:0000256" key="2">
    <source>
        <dbReference type="ARBA" id="ARBA00007362"/>
    </source>
</evidence>
<dbReference type="PANTHER" id="PTHR32322:SF2">
    <property type="entry name" value="EAMA DOMAIN-CONTAINING PROTEIN"/>
    <property type="match status" value="1"/>
</dbReference>
<dbReference type="EMBL" id="JANZXA010000006">
    <property type="protein sequence ID" value="MCT2399934.1"/>
    <property type="molecule type" value="Genomic_DNA"/>
</dbReference>
<reference evidence="8" key="1">
    <citation type="submission" date="2022-09" db="EMBL/GenBank/DDBJ databases">
        <title>Novosphingobium sp. Nov., a polycyclic aromatic hydrocarbon-degrading bacterium isolated form mangrove sediments in HongKong.</title>
        <authorList>
            <person name="Hu Z."/>
        </authorList>
    </citation>
    <scope>NUCLEOTIDE SEQUENCE</scope>
    <source>
        <strain evidence="8">HK4-1</strain>
    </source>
</reference>
<feature type="transmembrane region" description="Helical" evidence="6">
    <location>
        <begin position="235"/>
        <end position="254"/>
    </location>
</feature>
<evidence type="ECO:0000256" key="1">
    <source>
        <dbReference type="ARBA" id="ARBA00004141"/>
    </source>
</evidence>
<feature type="transmembrane region" description="Helical" evidence="6">
    <location>
        <begin position="117"/>
        <end position="137"/>
    </location>
</feature>
<feature type="domain" description="EamA" evidence="7">
    <location>
        <begin position="9"/>
        <end position="133"/>
    </location>
</feature>
<evidence type="ECO:0000256" key="6">
    <source>
        <dbReference type="SAM" id="Phobius"/>
    </source>
</evidence>
<evidence type="ECO:0000256" key="5">
    <source>
        <dbReference type="ARBA" id="ARBA00023136"/>
    </source>
</evidence>
<comment type="caution">
    <text evidence="8">The sequence shown here is derived from an EMBL/GenBank/DDBJ whole genome shotgun (WGS) entry which is preliminary data.</text>
</comment>
<evidence type="ECO:0000313" key="9">
    <source>
        <dbReference type="Proteomes" id="UP001165583"/>
    </source>
</evidence>
<feature type="transmembrane region" description="Helical" evidence="6">
    <location>
        <begin position="64"/>
        <end position="84"/>
    </location>
</feature>
<dbReference type="PANTHER" id="PTHR32322">
    <property type="entry name" value="INNER MEMBRANE TRANSPORTER"/>
    <property type="match status" value="1"/>
</dbReference>
<evidence type="ECO:0000313" key="8">
    <source>
        <dbReference type="EMBL" id="MCT2399934.1"/>
    </source>
</evidence>
<name>A0ABT2I557_9SPHN</name>